<evidence type="ECO:0000313" key="2">
    <source>
        <dbReference type="EMBL" id="KAK7040522.1"/>
    </source>
</evidence>
<dbReference type="Gene3D" id="1.20.1280.50">
    <property type="match status" value="1"/>
</dbReference>
<dbReference type="Pfam" id="PF12937">
    <property type="entry name" value="F-box-like"/>
    <property type="match status" value="1"/>
</dbReference>
<evidence type="ECO:0000259" key="1">
    <source>
        <dbReference type="Pfam" id="PF12937"/>
    </source>
</evidence>
<feature type="non-terminal residue" evidence="2">
    <location>
        <position position="1"/>
    </location>
</feature>
<feature type="domain" description="F-box" evidence="1">
    <location>
        <begin position="60"/>
        <end position="114"/>
    </location>
</feature>
<dbReference type="SUPFAM" id="SSF52047">
    <property type="entry name" value="RNI-like"/>
    <property type="match status" value="1"/>
</dbReference>
<sequence>SGNLPGVFGSQPLESLIKSLIAASEENIARIDSQIRDLQCMRDREYGVVASLKLVLCPIRKLPDELLAMIMRLALENDSRRIDAATMVLSALRLSQVCKHWRQLAHRTPHLWTTQLPVQYKEPDGYSPDYIAATKVYLERAASRWKSFHNSGPPAILDALAKLAPNSLKLLEEVTLWDVAPVTSAFLCAPRLRKVNLHIYTHTSTPLPMPWGQLTALDVSTVGFSICLDILRQCTNVVRATLYGDRPQVEPTPSASEYAPVTLPFLEELYISIYVDRLASCFGQLSLPKLRKLTINFTDLMDSGDWSPAHSAVFTQFQLRSPNIEDLSLAIRRIDPSQLRELLSHAPRMTDLNLDCCVNSIDDDIFKHLEYAEENMVHLTPQLQKLKLVSVGDWFREDTLLAMIKSRWWTAEELQALPVPPPVARLEHVSI</sequence>
<dbReference type="InterPro" id="IPR032675">
    <property type="entry name" value="LRR_dom_sf"/>
</dbReference>
<organism evidence="2 3">
    <name type="scientific">Favolaschia claudopus</name>
    <dbReference type="NCBI Taxonomy" id="2862362"/>
    <lineage>
        <taxon>Eukaryota</taxon>
        <taxon>Fungi</taxon>
        <taxon>Dikarya</taxon>
        <taxon>Basidiomycota</taxon>
        <taxon>Agaricomycotina</taxon>
        <taxon>Agaricomycetes</taxon>
        <taxon>Agaricomycetidae</taxon>
        <taxon>Agaricales</taxon>
        <taxon>Marasmiineae</taxon>
        <taxon>Mycenaceae</taxon>
        <taxon>Favolaschia</taxon>
    </lineage>
</organism>
<keyword evidence="3" id="KW-1185">Reference proteome</keyword>
<dbReference type="Proteomes" id="UP001362999">
    <property type="component" value="Unassembled WGS sequence"/>
</dbReference>
<gene>
    <name evidence="2" type="ORF">R3P38DRAFT_3461041</name>
</gene>
<dbReference type="InterPro" id="IPR036047">
    <property type="entry name" value="F-box-like_dom_sf"/>
</dbReference>
<dbReference type="SUPFAM" id="SSF81383">
    <property type="entry name" value="F-box domain"/>
    <property type="match status" value="1"/>
</dbReference>
<comment type="caution">
    <text evidence="2">The sequence shown here is derived from an EMBL/GenBank/DDBJ whole genome shotgun (WGS) entry which is preliminary data.</text>
</comment>
<proteinExistence type="predicted"/>
<dbReference type="AlphaFoldDB" id="A0AAW0CRB4"/>
<accession>A0AAW0CRB4</accession>
<dbReference type="EMBL" id="JAWWNJ010000015">
    <property type="protein sequence ID" value="KAK7040522.1"/>
    <property type="molecule type" value="Genomic_DNA"/>
</dbReference>
<dbReference type="Gene3D" id="3.80.10.10">
    <property type="entry name" value="Ribonuclease Inhibitor"/>
    <property type="match status" value="1"/>
</dbReference>
<name>A0AAW0CRB4_9AGAR</name>
<dbReference type="InterPro" id="IPR001810">
    <property type="entry name" value="F-box_dom"/>
</dbReference>
<feature type="non-terminal residue" evidence="2">
    <location>
        <position position="431"/>
    </location>
</feature>
<protein>
    <submittedName>
        <fullName evidence="2">F-box domain-containing protein</fullName>
    </submittedName>
</protein>
<evidence type="ECO:0000313" key="3">
    <source>
        <dbReference type="Proteomes" id="UP001362999"/>
    </source>
</evidence>
<reference evidence="2 3" key="1">
    <citation type="journal article" date="2024" name="J Genomics">
        <title>Draft genome sequencing and assembly of Favolaschia claudopus CIRM-BRFM 2984 isolated from oak limbs.</title>
        <authorList>
            <person name="Navarro D."/>
            <person name="Drula E."/>
            <person name="Chaduli D."/>
            <person name="Cazenave R."/>
            <person name="Ahrendt S."/>
            <person name="Wang J."/>
            <person name="Lipzen A."/>
            <person name="Daum C."/>
            <person name="Barry K."/>
            <person name="Grigoriev I.V."/>
            <person name="Favel A."/>
            <person name="Rosso M.N."/>
            <person name="Martin F."/>
        </authorList>
    </citation>
    <scope>NUCLEOTIDE SEQUENCE [LARGE SCALE GENOMIC DNA]</scope>
    <source>
        <strain evidence="2 3">CIRM-BRFM 2984</strain>
    </source>
</reference>